<dbReference type="EMBL" id="JARKIB010000100">
    <property type="protein sequence ID" value="KAJ7741053.1"/>
    <property type="molecule type" value="Genomic_DNA"/>
</dbReference>
<dbReference type="Proteomes" id="UP001215598">
    <property type="component" value="Unassembled WGS sequence"/>
</dbReference>
<proteinExistence type="inferred from homology"/>
<dbReference type="FunFam" id="3.40.109.10:FF:000001">
    <property type="entry name" value="Nitroreductase family"/>
    <property type="match status" value="1"/>
</dbReference>
<gene>
    <name evidence="8" type="ORF">B0H16DRAFT_1565814</name>
</gene>
<evidence type="ECO:0000256" key="1">
    <source>
        <dbReference type="ARBA" id="ARBA00004123"/>
    </source>
</evidence>
<evidence type="ECO:0000256" key="5">
    <source>
        <dbReference type="ARBA" id="ARBA00023002"/>
    </source>
</evidence>
<comment type="subcellular location">
    <subcellularLocation>
        <location evidence="2">Cytoplasm</location>
    </subcellularLocation>
    <subcellularLocation>
        <location evidence="1">Nucleus</location>
    </subcellularLocation>
</comment>
<keyword evidence="4" id="KW-0963">Cytoplasm</keyword>
<accession>A0AAD7IE55</accession>
<dbReference type="InterPro" id="IPR033877">
    <property type="entry name" value="Frm2/Hbn1"/>
</dbReference>
<evidence type="ECO:0000256" key="6">
    <source>
        <dbReference type="ARBA" id="ARBA00023242"/>
    </source>
</evidence>
<sequence>MSDAYLKAIATRRTNYAITAKSSVSDEKIHAIVKECVLHSPSPFNTQTSRVVILIGEQHTKLWKLCSEASLKGLEGERKTMVENRLKGFSGAYGSILFFEDQAVIDGSSAKMPMFAKQFPTWSANSTGMLQVAVWTALTLEGLGASLQHNGAFSDEFVANIHKEYSLPTTWVSTAIMPFGDPAAPPAEKTFGSMEERVKLIK</sequence>
<keyword evidence="9" id="KW-1185">Reference proteome</keyword>
<dbReference type="PANTHER" id="PTHR43035:SF1">
    <property type="entry name" value="FATTY ACID REPRESSION MUTANT PROTEIN 2-RELATED"/>
    <property type="match status" value="1"/>
</dbReference>
<dbReference type="CDD" id="cd02140">
    <property type="entry name" value="Frm2-like"/>
    <property type="match status" value="1"/>
</dbReference>
<keyword evidence="6" id="KW-0539">Nucleus</keyword>
<name>A0AAD7IE55_9AGAR</name>
<evidence type="ECO:0000256" key="2">
    <source>
        <dbReference type="ARBA" id="ARBA00004496"/>
    </source>
</evidence>
<reference evidence="8" key="1">
    <citation type="submission" date="2023-03" db="EMBL/GenBank/DDBJ databases">
        <title>Massive genome expansion in bonnet fungi (Mycena s.s.) driven by repeated elements and novel gene families across ecological guilds.</title>
        <authorList>
            <consortium name="Lawrence Berkeley National Laboratory"/>
            <person name="Harder C.B."/>
            <person name="Miyauchi S."/>
            <person name="Viragh M."/>
            <person name="Kuo A."/>
            <person name="Thoen E."/>
            <person name="Andreopoulos B."/>
            <person name="Lu D."/>
            <person name="Skrede I."/>
            <person name="Drula E."/>
            <person name="Henrissat B."/>
            <person name="Morin E."/>
            <person name="Kohler A."/>
            <person name="Barry K."/>
            <person name="LaButti K."/>
            <person name="Morin E."/>
            <person name="Salamov A."/>
            <person name="Lipzen A."/>
            <person name="Mereny Z."/>
            <person name="Hegedus B."/>
            <person name="Baldrian P."/>
            <person name="Stursova M."/>
            <person name="Weitz H."/>
            <person name="Taylor A."/>
            <person name="Grigoriev I.V."/>
            <person name="Nagy L.G."/>
            <person name="Martin F."/>
            <person name="Kauserud H."/>
        </authorList>
    </citation>
    <scope>NUCLEOTIDE SEQUENCE</scope>
    <source>
        <strain evidence="8">CBHHK182m</strain>
    </source>
</reference>
<dbReference type="SUPFAM" id="SSF55469">
    <property type="entry name" value="FMN-dependent nitroreductase-like"/>
    <property type="match status" value="1"/>
</dbReference>
<comment type="similarity">
    <text evidence="3">Belongs to the nitroreductase family.</text>
</comment>
<dbReference type="Gene3D" id="3.40.109.10">
    <property type="entry name" value="NADH Oxidase"/>
    <property type="match status" value="1"/>
</dbReference>
<dbReference type="PANTHER" id="PTHR43035">
    <property type="entry name" value="FATTY ACID REPRESSION MUTANT PROTEIN 2-RELATED"/>
    <property type="match status" value="1"/>
</dbReference>
<evidence type="ECO:0000313" key="8">
    <source>
        <dbReference type="EMBL" id="KAJ7741053.1"/>
    </source>
</evidence>
<dbReference type="GO" id="GO:0016491">
    <property type="term" value="F:oxidoreductase activity"/>
    <property type="evidence" value="ECO:0007669"/>
    <property type="project" value="UniProtKB-KW"/>
</dbReference>
<dbReference type="GO" id="GO:0005737">
    <property type="term" value="C:cytoplasm"/>
    <property type="evidence" value="ECO:0007669"/>
    <property type="project" value="UniProtKB-SubCell"/>
</dbReference>
<dbReference type="AlphaFoldDB" id="A0AAD7IE55"/>
<dbReference type="InterPro" id="IPR000415">
    <property type="entry name" value="Nitroreductase-like"/>
</dbReference>
<organism evidence="8 9">
    <name type="scientific">Mycena metata</name>
    <dbReference type="NCBI Taxonomy" id="1033252"/>
    <lineage>
        <taxon>Eukaryota</taxon>
        <taxon>Fungi</taxon>
        <taxon>Dikarya</taxon>
        <taxon>Basidiomycota</taxon>
        <taxon>Agaricomycotina</taxon>
        <taxon>Agaricomycetes</taxon>
        <taxon>Agaricomycetidae</taxon>
        <taxon>Agaricales</taxon>
        <taxon>Marasmiineae</taxon>
        <taxon>Mycenaceae</taxon>
        <taxon>Mycena</taxon>
    </lineage>
</organism>
<evidence type="ECO:0000313" key="9">
    <source>
        <dbReference type="Proteomes" id="UP001215598"/>
    </source>
</evidence>
<protein>
    <submittedName>
        <fullName evidence="8">Nitroreductase-like protein</fullName>
    </submittedName>
</protein>
<dbReference type="GO" id="GO:0005634">
    <property type="term" value="C:nucleus"/>
    <property type="evidence" value="ECO:0007669"/>
    <property type="project" value="UniProtKB-SubCell"/>
</dbReference>
<evidence type="ECO:0000256" key="4">
    <source>
        <dbReference type="ARBA" id="ARBA00022490"/>
    </source>
</evidence>
<feature type="domain" description="Nitroreductase" evidence="7">
    <location>
        <begin position="9"/>
        <end position="180"/>
    </location>
</feature>
<dbReference type="InterPro" id="IPR029479">
    <property type="entry name" value="Nitroreductase"/>
</dbReference>
<evidence type="ECO:0000259" key="7">
    <source>
        <dbReference type="Pfam" id="PF00881"/>
    </source>
</evidence>
<keyword evidence="5" id="KW-0560">Oxidoreductase</keyword>
<dbReference type="Pfam" id="PF00881">
    <property type="entry name" value="Nitroreductase"/>
    <property type="match status" value="1"/>
</dbReference>
<dbReference type="GO" id="GO:0034599">
    <property type="term" value="P:cellular response to oxidative stress"/>
    <property type="evidence" value="ECO:0007669"/>
    <property type="project" value="InterPro"/>
</dbReference>
<comment type="caution">
    <text evidence="8">The sequence shown here is derived from an EMBL/GenBank/DDBJ whole genome shotgun (WGS) entry which is preliminary data.</text>
</comment>
<evidence type="ECO:0000256" key="3">
    <source>
        <dbReference type="ARBA" id="ARBA00007118"/>
    </source>
</evidence>